<dbReference type="EMBL" id="CAJOBB010003651">
    <property type="protein sequence ID" value="CAF4051681.1"/>
    <property type="molecule type" value="Genomic_DNA"/>
</dbReference>
<comment type="caution">
    <text evidence="1">The sequence shown here is derived from an EMBL/GenBank/DDBJ whole genome shotgun (WGS) entry which is preliminary data.</text>
</comment>
<reference evidence="1" key="1">
    <citation type="submission" date="2021-02" db="EMBL/GenBank/DDBJ databases">
        <authorList>
            <person name="Nowell W R."/>
        </authorList>
    </citation>
    <scope>NUCLEOTIDE SEQUENCE</scope>
</reference>
<protein>
    <submittedName>
        <fullName evidence="1">Uncharacterized protein</fullName>
    </submittedName>
</protein>
<name>A0A819RUR8_9BILA</name>
<organism evidence="1 2">
    <name type="scientific">Adineta steineri</name>
    <dbReference type="NCBI Taxonomy" id="433720"/>
    <lineage>
        <taxon>Eukaryota</taxon>
        <taxon>Metazoa</taxon>
        <taxon>Spiralia</taxon>
        <taxon>Gnathifera</taxon>
        <taxon>Rotifera</taxon>
        <taxon>Eurotatoria</taxon>
        <taxon>Bdelloidea</taxon>
        <taxon>Adinetida</taxon>
        <taxon>Adinetidae</taxon>
        <taxon>Adineta</taxon>
    </lineage>
</organism>
<feature type="non-terminal residue" evidence="1">
    <location>
        <position position="1"/>
    </location>
</feature>
<gene>
    <name evidence="1" type="ORF">KXQ929_LOCUS31574</name>
</gene>
<sequence>MSDPIVINIEQMDEPILITIPMPTFILQLPFGRIIQSHAADFESNNGLNTRCTHYGYSENEEEELNRNDMESKELDVNDIKIVEIKEEAIFQPDIGEQNQFNEYLLDHY</sequence>
<proteinExistence type="predicted"/>
<dbReference type="AlphaFoldDB" id="A0A819RUR8"/>
<dbReference type="Proteomes" id="UP000663868">
    <property type="component" value="Unassembled WGS sequence"/>
</dbReference>
<evidence type="ECO:0000313" key="1">
    <source>
        <dbReference type="EMBL" id="CAF4051681.1"/>
    </source>
</evidence>
<accession>A0A819RUR8</accession>
<evidence type="ECO:0000313" key="2">
    <source>
        <dbReference type="Proteomes" id="UP000663868"/>
    </source>
</evidence>